<keyword evidence="15 21" id="KW-0472">Membrane</keyword>
<evidence type="ECO:0000256" key="1">
    <source>
        <dbReference type="ARBA" id="ARBA00004236"/>
    </source>
</evidence>
<gene>
    <name evidence="23" type="ORF">CJ030_MR5G011947</name>
</gene>
<protein>
    <recommendedName>
        <fullName evidence="4">non-specific serine/threonine protein kinase</fullName>
        <ecNumber evidence="4">2.7.11.1</ecNumber>
    </recommendedName>
</protein>
<proteinExistence type="inferred from homology"/>
<organism evidence="23 24">
    <name type="scientific">Morella rubra</name>
    <name type="common">Chinese bayberry</name>
    <dbReference type="NCBI Taxonomy" id="262757"/>
    <lineage>
        <taxon>Eukaryota</taxon>
        <taxon>Viridiplantae</taxon>
        <taxon>Streptophyta</taxon>
        <taxon>Embryophyta</taxon>
        <taxon>Tracheophyta</taxon>
        <taxon>Spermatophyta</taxon>
        <taxon>Magnoliopsida</taxon>
        <taxon>eudicotyledons</taxon>
        <taxon>Gunneridae</taxon>
        <taxon>Pentapetalae</taxon>
        <taxon>rosids</taxon>
        <taxon>fabids</taxon>
        <taxon>Fagales</taxon>
        <taxon>Myricaceae</taxon>
        <taxon>Morella</taxon>
    </lineage>
</organism>
<evidence type="ECO:0000313" key="23">
    <source>
        <dbReference type="EMBL" id="KAB1212121.1"/>
    </source>
</evidence>
<dbReference type="SMART" id="SM00220">
    <property type="entry name" value="S_TKc"/>
    <property type="match status" value="1"/>
</dbReference>
<keyword evidence="13 20" id="KW-0067">ATP-binding</keyword>
<keyword evidence="5" id="KW-0723">Serine/threonine-protein kinase</keyword>
<reference evidence="23 24" key="1">
    <citation type="journal article" date="2019" name="Plant Biotechnol. J.">
        <title>The red bayberry genome and genetic basis of sex determination.</title>
        <authorList>
            <person name="Jia H.M."/>
            <person name="Jia H.J."/>
            <person name="Cai Q.L."/>
            <person name="Wang Y."/>
            <person name="Zhao H.B."/>
            <person name="Yang W.F."/>
            <person name="Wang G.Y."/>
            <person name="Li Y.H."/>
            <person name="Zhan D.L."/>
            <person name="Shen Y.T."/>
            <person name="Niu Q.F."/>
            <person name="Chang L."/>
            <person name="Qiu J."/>
            <person name="Zhao L."/>
            <person name="Xie H.B."/>
            <person name="Fu W.Y."/>
            <person name="Jin J."/>
            <person name="Li X.W."/>
            <person name="Jiao Y."/>
            <person name="Zhou C.C."/>
            <person name="Tu T."/>
            <person name="Chai C.Y."/>
            <person name="Gao J.L."/>
            <person name="Fan L.J."/>
            <person name="van de Weg E."/>
            <person name="Wang J.Y."/>
            <person name="Gao Z.S."/>
        </authorList>
    </citation>
    <scope>NUCLEOTIDE SEQUENCE [LARGE SCALE GENOMIC DNA]</scope>
    <source>
        <tissue evidence="23">Leaves</tissue>
    </source>
</reference>
<keyword evidence="8 21" id="KW-0812">Transmembrane</keyword>
<keyword evidence="16 23" id="KW-0675">Receptor</keyword>
<evidence type="ECO:0000256" key="9">
    <source>
        <dbReference type="ARBA" id="ARBA00022729"/>
    </source>
</evidence>
<keyword evidence="14 21" id="KW-1133">Transmembrane helix</keyword>
<evidence type="ECO:0000256" key="11">
    <source>
        <dbReference type="ARBA" id="ARBA00022741"/>
    </source>
</evidence>
<dbReference type="EC" id="2.7.11.1" evidence="4"/>
<dbReference type="InterPro" id="IPR011009">
    <property type="entry name" value="Kinase-like_dom_sf"/>
</dbReference>
<accession>A0A6A1VH85</accession>
<dbReference type="PANTHER" id="PTHR48053">
    <property type="entry name" value="LEUCINE RICH REPEAT FAMILY PROTEIN, EXPRESSED"/>
    <property type="match status" value="1"/>
</dbReference>
<feature type="binding site" evidence="20">
    <location>
        <position position="549"/>
    </location>
    <ligand>
        <name>ATP</name>
        <dbReference type="ChEBI" id="CHEBI:30616"/>
    </ligand>
</feature>
<dbReference type="InterPro" id="IPR017441">
    <property type="entry name" value="Protein_kinase_ATP_BS"/>
</dbReference>
<comment type="catalytic activity">
    <reaction evidence="19">
        <text>L-seryl-[protein] + ATP = O-phospho-L-seryl-[protein] + ADP + H(+)</text>
        <dbReference type="Rhea" id="RHEA:17989"/>
        <dbReference type="Rhea" id="RHEA-COMP:9863"/>
        <dbReference type="Rhea" id="RHEA-COMP:11604"/>
        <dbReference type="ChEBI" id="CHEBI:15378"/>
        <dbReference type="ChEBI" id="CHEBI:29999"/>
        <dbReference type="ChEBI" id="CHEBI:30616"/>
        <dbReference type="ChEBI" id="CHEBI:83421"/>
        <dbReference type="ChEBI" id="CHEBI:456216"/>
        <dbReference type="EC" id="2.7.11.1"/>
    </reaction>
</comment>
<evidence type="ECO:0000313" key="24">
    <source>
        <dbReference type="Proteomes" id="UP000516437"/>
    </source>
</evidence>
<dbReference type="FunFam" id="3.80.10.10:FF:000111">
    <property type="entry name" value="LRR receptor-like serine/threonine-protein kinase ERECTA"/>
    <property type="match status" value="1"/>
</dbReference>
<dbReference type="InterPro" id="IPR055414">
    <property type="entry name" value="LRR_R13L4/SHOC2-like"/>
</dbReference>
<evidence type="ECO:0000256" key="6">
    <source>
        <dbReference type="ARBA" id="ARBA00022614"/>
    </source>
</evidence>
<evidence type="ECO:0000256" key="4">
    <source>
        <dbReference type="ARBA" id="ARBA00012513"/>
    </source>
</evidence>
<dbReference type="PANTHER" id="PTHR48053:SF159">
    <property type="entry name" value="PROTEIN KINASE DOMAIN-CONTAINING PROTEIN"/>
    <property type="match status" value="1"/>
</dbReference>
<keyword evidence="17" id="KW-0325">Glycoprotein</keyword>
<dbReference type="PROSITE" id="PS00108">
    <property type="entry name" value="PROTEIN_KINASE_ST"/>
    <property type="match status" value="1"/>
</dbReference>
<dbReference type="OrthoDB" id="2015831at2759"/>
<evidence type="ECO:0000256" key="5">
    <source>
        <dbReference type="ARBA" id="ARBA00022527"/>
    </source>
</evidence>
<evidence type="ECO:0000256" key="20">
    <source>
        <dbReference type="PROSITE-ProRule" id="PRU10141"/>
    </source>
</evidence>
<evidence type="ECO:0000256" key="2">
    <source>
        <dbReference type="ARBA" id="ARBA00004479"/>
    </source>
</evidence>
<keyword evidence="12 23" id="KW-0418">Kinase</keyword>
<dbReference type="InterPro" id="IPR032675">
    <property type="entry name" value="LRR_dom_sf"/>
</dbReference>
<dbReference type="InterPro" id="IPR001611">
    <property type="entry name" value="Leu-rich_rpt"/>
</dbReference>
<comment type="similarity">
    <text evidence="3">Belongs to the RLP family.</text>
</comment>
<evidence type="ECO:0000256" key="8">
    <source>
        <dbReference type="ARBA" id="ARBA00022692"/>
    </source>
</evidence>
<keyword evidence="24" id="KW-1185">Reference proteome</keyword>
<dbReference type="Pfam" id="PF00560">
    <property type="entry name" value="LRR_1"/>
    <property type="match status" value="4"/>
</dbReference>
<dbReference type="SUPFAM" id="SSF52047">
    <property type="entry name" value="RNI-like"/>
    <property type="match status" value="1"/>
</dbReference>
<dbReference type="EMBL" id="RXIC02000023">
    <property type="protein sequence ID" value="KAB1212121.1"/>
    <property type="molecule type" value="Genomic_DNA"/>
</dbReference>
<dbReference type="Proteomes" id="UP000516437">
    <property type="component" value="Chromosome 5"/>
</dbReference>
<dbReference type="Pfam" id="PF23598">
    <property type="entry name" value="LRR_14"/>
    <property type="match status" value="1"/>
</dbReference>
<dbReference type="GO" id="GO:0001653">
    <property type="term" value="F:peptide receptor activity"/>
    <property type="evidence" value="ECO:0007669"/>
    <property type="project" value="UniProtKB-ARBA"/>
</dbReference>
<dbReference type="InterPro" id="IPR008271">
    <property type="entry name" value="Ser/Thr_kinase_AS"/>
</dbReference>
<comment type="subcellular location">
    <subcellularLocation>
        <location evidence="1">Cell membrane</location>
    </subcellularLocation>
    <subcellularLocation>
        <location evidence="2">Membrane</location>
        <topology evidence="2">Single-pass type I membrane protein</topology>
    </subcellularLocation>
</comment>
<dbReference type="GO" id="GO:0009791">
    <property type="term" value="P:post-embryonic development"/>
    <property type="evidence" value="ECO:0007669"/>
    <property type="project" value="UniProtKB-ARBA"/>
</dbReference>
<keyword evidence="9" id="KW-0732">Signal</keyword>
<evidence type="ECO:0000256" key="19">
    <source>
        <dbReference type="ARBA" id="ARBA00048679"/>
    </source>
</evidence>
<keyword evidence="11 20" id="KW-0547">Nucleotide-binding</keyword>
<dbReference type="InterPro" id="IPR000719">
    <property type="entry name" value="Prot_kinase_dom"/>
</dbReference>
<dbReference type="Gene3D" id="3.30.200.20">
    <property type="entry name" value="Phosphorylase Kinase, domain 1"/>
    <property type="match status" value="1"/>
</dbReference>
<evidence type="ECO:0000256" key="7">
    <source>
        <dbReference type="ARBA" id="ARBA00022679"/>
    </source>
</evidence>
<keyword evidence="6" id="KW-0433">Leucine-rich repeat</keyword>
<dbReference type="InterPro" id="IPR051716">
    <property type="entry name" value="Plant_RL_S/T_kinase"/>
</dbReference>
<evidence type="ECO:0000256" key="21">
    <source>
        <dbReference type="SAM" id="Phobius"/>
    </source>
</evidence>
<sequence>MEDLKNCAKLEYLDLGNNFFSGAVPDISSLSQLRYLYLNKSGFSGNFPWKSLQNMTGLVRLSLGDNPFNPSPIPTEVVQLTKLDWLYLSNCNIQGTIPTGIGSLNGLIDLELADNNMTGEIPAEIGNLINLWQLELYNNSFTGKLPVGLRNLTKLEMFDASKNLLEGGLSELRFLDNLFDRSLPQKLGSWAQFNFIDVSDNFLNGTIPPDMCKQGTMTKLLMLDNNFTGEIPATYANCSTLIRFRVNHNLLSGTVPSGIWGLPNLNIIDITSNNIEGPITSDIMNAKALGQLFVGNNRLSGELPTEISGATSLVSIQLNDNQFSGKTPPSIGDLKQLNVLHLQNNKFSGSIPETLGTCASLSDINMANNSLSGQIPSSLGSLPTLNSLNLSNNQLSGKIPKSFSSLRLSLLDLSYNRLAGPVPQALSIEAYNSSFTGNPGLCLLGISSVFPRCPSGSGMSRDVRTLIICFAVGAAVLLSLACFFYSRKSEKDQGRSLREESWDVKSFHVLSFTEDEIIDSIKQENLIGKGGSGNVYKVLLANGKELAVKHIWNTDSSGNGRKCRSSTTPMLSKHGGKSKEFDTEVQMLSSIRHVNVVKLYCSITSEDSSLLVYEYLPNGSLWDRLHTCEKVKLDWQTRHEIAVGAAKGLEHLHHGCERPVIHRDVKSSNILLDEFLKPRIADFGLAKIVRASGGKDSTHVIAGTHGYIAPEYGYTYKVNEKSDVYSFGVVLMELVTGKRPMEPEFGENKDIVNWISRKITTRESVLSLVDSKIPEALKEEAIKVLRIAILCTAALPALRPTMRSVVQMLEEAEHGGSKEERCEGNREI</sequence>
<evidence type="ECO:0000256" key="16">
    <source>
        <dbReference type="ARBA" id="ARBA00023170"/>
    </source>
</evidence>
<evidence type="ECO:0000256" key="18">
    <source>
        <dbReference type="ARBA" id="ARBA00047899"/>
    </source>
</evidence>
<dbReference type="FunFam" id="3.80.10.10:FF:000905">
    <property type="entry name" value="Receptor-like protein kinase 7"/>
    <property type="match status" value="1"/>
</dbReference>
<dbReference type="PROSITE" id="PS50011">
    <property type="entry name" value="PROTEIN_KINASE_DOM"/>
    <property type="match status" value="1"/>
</dbReference>
<dbReference type="Pfam" id="PF00069">
    <property type="entry name" value="Pkinase"/>
    <property type="match status" value="1"/>
</dbReference>
<dbReference type="FunFam" id="1.10.510.10:FF:000276">
    <property type="entry name" value="LRR receptor-like serine/threonine-protein kinase RCH1"/>
    <property type="match status" value="1"/>
</dbReference>
<dbReference type="PROSITE" id="PS00107">
    <property type="entry name" value="PROTEIN_KINASE_ATP"/>
    <property type="match status" value="1"/>
</dbReference>
<keyword evidence="7" id="KW-0808">Transferase</keyword>
<comment type="catalytic activity">
    <reaction evidence="18">
        <text>L-threonyl-[protein] + ATP = O-phospho-L-threonyl-[protein] + ADP + H(+)</text>
        <dbReference type="Rhea" id="RHEA:46608"/>
        <dbReference type="Rhea" id="RHEA-COMP:11060"/>
        <dbReference type="Rhea" id="RHEA-COMP:11605"/>
        <dbReference type="ChEBI" id="CHEBI:15378"/>
        <dbReference type="ChEBI" id="CHEBI:30013"/>
        <dbReference type="ChEBI" id="CHEBI:30616"/>
        <dbReference type="ChEBI" id="CHEBI:61977"/>
        <dbReference type="ChEBI" id="CHEBI:456216"/>
        <dbReference type="EC" id="2.7.11.1"/>
    </reaction>
</comment>
<dbReference type="GO" id="GO:0005886">
    <property type="term" value="C:plasma membrane"/>
    <property type="evidence" value="ECO:0007669"/>
    <property type="project" value="UniProtKB-SubCell"/>
</dbReference>
<feature type="domain" description="Protein kinase" evidence="22">
    <location>
        <begin position="521"/>
        <end position="817"/>
    </location>
</feature>
<dbReference type="SUPFAM" id="SSF56112">
    <property type="entry name" value="Protein kinase-like (PK-like)"/>
    <property type="match status" value="1"/>
</dbReference>
<dbReference type="SUPFAM" id="SSF52058">
    <property type="entry name" value="L domain-like"/>
    <property type="match status" value="1"/>
</dbReference>
<keyword evidence="10" id="KW-0677">Repeat</keyword>
<dbReference type="Gene3D" id="1.10.510.10">
    <property type="entry name" value="Transferase(Phosphotransferase) domain 1"/>
    <property type="match status" value="1"/>
</dbReference>
<evidence type="ECO:0000256" key="15">
    <source>
        <dbReference type="ARBA" id="ARBA00023136"/>
    </source>
</evidence>
<dbReference type="Gene3D" id="3.80.10.10">
    <property type="entry name" value="Ribonuclease Inhibitor"/>
    <property type="match status" value="3"/>
</dbReference>
<evidence type="ECO:0000256" key="3">
    <source>
        <dbReference type="ARBA" id="ARBA00009592"/>
    </source>
</evidence>
<dbReference type="AlphaFoldDB" id="A0A6A1VH85"/>
<dbReference type="GO" id="GO:0004674">
    <property type="term" value="F:protein serine/threonine kinase activity"/>
    <property type="evidence" value="ECO:0007669"/>
    <property type="project" value="UniProtKB-KW"/>
</dbReference>
<evidence type="ECO:0000259" key="22">
    <source>
        <dbReference type="PROSITE" id="PS50011"/>
    </source>
</evidence>
<dbReference type="FunFam" id="3.80.10.10:FF:000413">
    <property type="entry name" value="Inactive leucine-rich repeat receptor-like protein kinase"/>
    <property type="match status" value="1"/>
</dbReference>
<comment type="caution">
    <text evidence="23">The sequence shown here is derived from an EMBL/GenBank/DDBJ whole genome shotgun (WGS) entry which is preliminary data.</text>
</comment>
<evidence type="ECO:0000256" key="10">
    <source>
        <dbReference type="ARBA" id="ARBA00022737"/>
    </source>
</evidence>
<feature type="transmembrane region" description="Helical" evidence="21">
    <location>
        <begin position="465"/>
        <end position="485"/>
    </location>
</feature>
<dbReference type="GO" id="GO:0005524">
    <property type="term" value="F:ATP binding"/>
    <property type="evidence" value="ECO:0007669"/>
    <property type="project" value="UniProtKB-UniRule"/>
</dbReference>
<evidence type="ECO:0000256" key="17">
    <source>
        <dbReference type="ARBA" id="ARBA00023180"/>
    </source>
</evidence>
<name>A0A6A1VH85_9ROSI</name>
<evidence type="ECO:0000256" key="13">
    <source>
        <dbReference type="ARBA" id="ARBA00022840"/>
    </source>
</evidence>
<evidence type="ECO:0000256" key="12">
    <source>
        <dbReference type="ARBA" id="ARBA00022777"/>
    </source>
</evidence>
<dbReference type="FunFam" id="3.30.200.20:FF:000540">
    <property type="entry name" value="Receptor-like protein kinase HAIKU2"/>
    <property type="match status" value="1"/>
</dbReference>
<evidence type="ECO:0000256" key="14">
    <source>
        <dbReference type="ARBA" id="ARBA00022989"/>
    </source>
</evidence>